<comment type="caution">
    <text evidence="17">The sequence shown here is derived from an EMBL/GenBank/DDBJ whole genome shotgun (WGS) entry which is preliminary data.</text>
</comment>
<dbReference type="GO" id="GO:0043531">
    <property type="term" value="F:ADP binding"/>
    <property type="evidence" value="ECO:0007669"/>
    <property type="project" value="TreeGrafter"/>
</dbReference>
<dbReference type="Pfam" id="PF00162">
    <property type="entry name" value="PGK"/>
    <property type="match status" value="1"/>
</dbReference>
<dbReference type="FunFam" id="3.40.50.1260:FF:000012">
    <property type="entry name" value="Phosphoglycerate kinase"/>
    <property type="match status" value="1"/>
</dbReference>
<evidence type="ECO:0000256" key="5">
    <source>
        <dbReference type="ARBA" id="ARBA00013061"/>
    </source>
</evidence>
<dbReference type="InterPro" id="IPR036043">
    <property type="entry name" value="Phosphoglycerate_kinase_sf"/>
</dbReference>
<sequence>MRDRLTVKDFLTINDFDLDGKTILLRADLNSPMDPEGNILDDLRIKSHIQTINELINTKLVIMAHQSRPGKNDFTTMQSHSIKLSEYLDRRIHYIEDIFGTHARNTITKMKKGDIVLLENVRFFSEETIERSAEAHSNSHMVKKLSPLIDIYLNDAFAVSHRSHLSLMGFTELLPAGAGRLMEKEILALDKGIKGTSHPNIFVLGGAKVDDSLKVAESVLSSGNVDKVLFTGIIGTVLLIASNVDVGQVNYDFIKNQGYIDQVDKAKELLKRYNSKIKYPSDVALNNKNKRIDVDIDELKDQNLPINDIGLETIVYFSKEIENAHTVVLNGPAGISEVEQFALGTLEIIRAATKATYSIAGGGHIAAEVRNYGYEDRFSHLSTGGGACIDYLSGEKLPGIEALKNSYYNKS</sequence>
<name>A0A424YWN0_9EURY</name>
<reference evidence="17 18" key="1">
    <citation type="submission" date="2018-08" db="EMBL/GenBank/DDBJ databases">
        <title>The metabolism and importance of syntrophic acetate oxidation coupled to methane or sulfide production in haloalkaline environments.</title>
        <authorList>
            <person name="Timmers P.H.A."/>
            <person name="Vavourakis C.D."/>
            <person name="Sorokin D.Y."/>
            <person name="Sinninghe Damste J.S."/>
            <person name="Muyzer G."/>
            <person name="Stams A.J.M."/>
            <person name="Plugge C.M."/>
        </authorList>
    </citation>
    <scope>NUCLEOTIDE SEQUENCE [LARGE SCALE GENOMIC DNA]</scope>
    <source>
        <strain evidence="17">MSAO_Arc3</strain>
    </source>
</reference>
<dbReference type="GO" id="GO:0006094">
    <property type="term" value="P:gluconeogenesis"/>
    <property type="evidence" value="ECO:0007669"/>
    <property type="project" value="TreeGrafter"/>
</dbReference>
<evidence type="ECO:0000256" key="6">
    <source>
        <dbReference type="ARBA" id="ARBA00016471"/>
    </source>
</evidence>
<keyword evidence="7 13" id="KW-0963">Cytoplasm</keyword>
<feature type="binding site" evidence="13">
    <location>
        <position position="44"/>
    </location>
    <ligand>
        <name>substrate</name>
    </ligand>
</feature>
<evidence type="ECO:0000256" key="12">
    <source>
        <dbReference type="ARBA" id="ARBA00023152"/>
    </source>
</evidence>
<dbReference type="HAMAP" id="MF_00145">
    <property type="entry name" value="Phosphoglyc_kinase"/>
    <property type="match status" value="1"/>
</dbReference>
<comment type="subunit">
    <text evidence="13">Monomer.</text>
</comment>
<dbReference type="PANTHER" id="PTHR11406">
    <property type="entry name" value="PHOSPHOGLYCERATE KINASE"/>
    <property type="match status" value="1"/>
</dbReference>
<keyword evidence="8 13" id="KW-0808">Transferase</keyword>
<evidence type="ECO:0000256" key="8">
    <source>
        <dbReference type="ARBA" id="ARBA00022679"/>
    </source>
</evidence>
<dbReference type="EMBL" id="QZAB01000373">
    <property type="protein sequence ID" value="RQD84124.1"/>
    <property type="molecule type" value="Genomic_DNA"/>
</dbReference>
<feature type="binding site" evidence="13">
    <location>
        <begin position="362"/>
        <end position="365"/>
    </location>
    <ligand>
        <name>ATP</name>
        <dbReference type="ChEBI" id="CHEBI:30616"/>
    </ligand>
</feature>
<dbReference type="GO" id="GO:0005829">
    <property type="term" value="C:cytosol"/>
    <property type="evidence" value="ECO:0007669"/>
    <property type="project" value="TreeGrafter"/>
</dbReference>
<evidence type="ECO:0000313" key="18">
    <source>
        <dbReference type="Proteomes" id="UP000284763"/>
    </source>
</evidence>
<evidence type="ECO:0000256" key="9">
    <source>
        <dbReference type="ARBA" id="ARBA00022741"/>
    </source>
</evidence>
<evidence type="ECO:0000256" key="3">
    <source>
        <dbReference type="ARBA" id="ARBA00004838"/>
    </source>
</evidence>
<dbReference type="PIRSF" id="PIRSF000724">
    <property type="entry name" value="Pgk"/>
    <property type="match status" value="1"/>
</dbReference>
<dbReference type="PRINTS" id="PR00477">
    <property type="entry name" value="PHGLYCKINASE"/>
</dbReference>
<dbReference type="InterPro" id="IPR001576">
    <property type="entry name" value="Phosphoglycerate_kinase"/>
</dbReference>
<dbReference type="GO" id="GO:0005524">
    <property type="term" value="F:ATP binding"/>
    <property type="evidence" value="ECO:0007669"/>
    <property type="project" value="UniProtKB-KW"/>
</dbReference>
<gene>
    <name evidence="13" type="primary">pgk</name>
    <name evidence="17" type="ORF">D5R95_05950</name>
</gene>
<dbReference type="SUPFAM" id="SSF53748">
    <property type="entry name" value="Phosphoglycerate kinase"/>
    <property type="match status" value="1"/>
</dbReference>
<evidence type="ECO:0000256" key="2">
    <source>
        <dbReference type="ARBA" id="ARBA00004496"/>
    </source>
</evidence>
<feature type="binding site" evidence="14">
    <location>
        <position position="122"/>
    </location>
    <ligand>
        <name>(2R)-3-phosphoglycerate</name>
        <dbReference type="ChEBI" id="CHEBI:58272"/>
    </ligand>
</feature>
<keyword evidence="10 13" id="KW-0418">Kinase</keyword>
<feature type="binding site" evidence="13">
    <location>
        <position position="162"/>
    </location>
    <ligand>
        <name>substrate</name>
    </ligand>
</feature>
<proteinExistence type="inferred from homology"/>
<dbReference type="UniPathway" id="UPA00109">
    <property type="reaction ID" value="UER00185"/>
</dbReference>
<comment type="catalytic activity">
    <reaction evidence="1 13 16">
        <text>(2R)-3-phosphoglycerate + ATP = (2R)-3-phospho-glyceroyl phosphate + ADP</text>
        <dbReference type="Rhea" id="RHEA:14801"/>
        <dbReference type="ChEBI" id="CHEBI:30616"/>
        <dbReference type="ChEBI" id="CHEBI:57604"/>
        <dbReference type="ChEBI" id="CHEBI:58272"/>
        <dbReference type="ChEBI" id="CHEBI:456216"/>
        <dbReference type="EC" id="2.7.2.3"/>
    </reaction>
</comment>
<evidence type="ECO:0000313" key="17">
    <source>
        <dbReference type="EMBL" id="RQD84124.1"/>
    </source>
</evidence>
<dbReference type="PANTHER" id="PTHR11406:SF23">
    <property type="entry name" value="PHOSPHOGLYCERATE KINASE 1, CHLOROPLASTIC-RELATED"/>
    <property type="match status" value="1"/>
</dbReference>
<dbReference type="FunFam" id="3.40.50.1260:FF:000006">
    <property type="entry name" value="Phosphoglycerate kinase"/>
    <property type="match status" value="1"/>
</dbReference>
<dbReference type="AlphaFoldDB" id="A0A424YWN0"/>
<accession>A0A424YWN0</accession>
<keyword evidence="12 13" id="KW-0324">Glycolysis</keyword>
<evidence type="ECO:0000256" key="4">
    <source>
        <dbReference type="ARBA" id="ARBA00008982"/>
    </source>
</evidence>
<dbReference type="GO" id="GO:0006096">
    <property type="term" value="P:glycolytic process"/>
    <property type="evidence" value="ECO:0007669"/>
    <property type="project" value="UniProtKB-UniRule"/>
</dbReference>
<keyword evidence="9 13" id="KW-0547">Nucleotide-binding</keyword>
<evidence type="ECO:0000256" key="15">
    <source>
        <dbReference type="PIRSR" id="PIRSR000724-2"/>
    </source>
</evidence>
<feature type="binding site" evidence="14">
    <location>
        <position position="162"/>
    </location>
    <ligand>
        <name>(2R)-3-phosphoglycerate</name>
        <dbReference type="ChEBI" id="CHEBI:58272"/>
    </ligand>
</feature>
<protein>
    <recommendedName>
        <fullName evidence="6 13">Phosphoglycerate kinase</fullName>
        <ecNumber evidence="5 13">2.7.2.3</ecNumber>
    </recommendedName>
</protein>
<feature type="binding site" evidence="13 15">
    <location>
        <position position="337"/>
    </location>
    <ligand>
        <name>ATP</name>
        <dbReference type="ChEBI" id="CHEBI:30616"/>
    </ligand>
</feature>
<feature type="binding site" evidence="13">
    <location>
        <position position="122"/>
    </location>
    <ligand>
        <name>substrate</name>
    </ligand>
</feature>
<dbReference type="InterPro" id="IPR015824">
    <property type="entry name" value="Phosphoglycerate_kinase_N"/>
</dbReference>
<keyword evidence="11 13" id="KW-0067">ATP-binding</keyword>
<feature type="binding site" evidence="13 14">
    <location>
        <begin position="28"/>
        <end position="30"/>
    </location>
    <ligand>
        <name>substrate</name>
    </ligand>
</feature>
<dbReference type="GO" id="GO:0004618">
    <property type="term" value="F:phosphoglycerate kinase activity"/>
    <property type="evidence" value="ECO:0007669"/>
    <property type="project" value="UniProtKB-UniRule"/>
</dbReference>
<feature type="binding site" evidence="14">
    <location>
        <position position="44"/>
    </location>
    <ligand>
        <name>(2R)-3-phosphoglycerate</name>
        <dbReference type="ChEBI" id="CHEBI:58272"/>
    </ligand>
</feature>
<feature type="binding site" evidence="13 14">
    <location>
        <begin position="65"/>
        <end position="68"/>
    </location>
    <ligand>
        <name>substrate</name>
    </ligand>
</feature>
<evidence type="ECO:0000256" key="13">
    <source>
        <dbReference type="HAMAP-Rule" id="MF_00145"/>
    </source>
</evidence>
<dbReference type="Gene3D" id="3.40.50.1260">
    <property type="entry name" value="Phosphoglycerate kinase, N-terminal domain"/>
    <property type="match status" value="2"/>
</dbReference>
<evidence type="ECO:0000256" key="1">
    <source>
        <dbReference type="ARBA" id="ARBA00000642"/>
    </source>
</evidence>
<comment type="subcellular location">
    <subcellularLocation>
        <location evidence="2 13">Cytoplasm</location>
    </subcellularLocation>
</comment>
<evidence type="ECO:0000256" key="11">
    <source>
        <dbReference type="ARBA" id="ARBA00022840"/>
    </source>
</evidence>
<evidence type="ECO:0000256" key="7">
    <source>
        <dbReference type="ARBA" id="ARBA00022490"/>
    </source>
</evidence>
<comment type="pathway">
    <text evidence="3 13">Carbohydrate degradation; glycolysis; pyruvate from D-glyceraldehyde 3-phosphate: step 2/5.</text>
</comment>
<comment type="caution">
    <text evidence="13">Lacks conserved residue(s) required for the propagation of feature annotation.</text>
</comment>
<organism evidence="17 18">
    <name type="scientific">Methanosalsum natronophilum</name>
    <dbReference type="NCBI Taxonomy" id="768733"/>
    <lineage>
        <taxon>Archaea</taxon>
        <taxon>Methanobacteriati</taxon>
        <taxon>Methanobacteriota</taxon>
        <taxon>Stenosarchaea group</taxon>
        <taxon>Methanomicrobia</taxon>
        <taxon>Methanosarcinales</taxon>
        <taxon>Methanosarcinaceae</taxon>
        <taxon>Methanosalsum</taxon>
    </lineage>
</organism>
<evidence type="ECO:0000256" key="14">
    <source>
        <dbReference type="PIRSR" id="PIRSR000724-1"/>
    </source>
</evidence>
<dbReference type="Proteomes" id="UP000284763">
    <property type="component" value="Unassembled WGS sequence"/>
</dbReference>
<evidence type="ECO:0000256" key="10">
    <source>
        <dbReference type="ARBA" id="ARBA00022777"/>
    </source>
</evidence>
<dbReference type="EC" id="2.7.2.3" evidence="5 13"/>
<evidence type="ECO:0000256" key="16">
    <source>
        <dbReference type="RuleBase" id="RU000532"/>
    </source>
</evidence>
<comment type="similarity">
    <text evidence="4 13 16">Belongs to the phosphoglycerate kinase family.</text>
</comment>